<dbReference type="UniPathway" id="UPA00529">
    <property type="reaction ID" value="UER00430"/>
</dbReference>
<keyword evidence="11" id="KW-0411">Iron-sulfur</keyword>
<dbReference type="PANTHER" id="PTHR43756:SF5">
    <property type="entry name" value="CHOLINE MONOOXYGENASE, CHLOROPLASTIC"/>
    <property type="match status" value="1"/>
</dbReference>
<evidence type="ECO:0000256" key="9">
    <source>
        <dbReference type="ARBA" id="ARBA00023002"/>
    </source>
</evidence>
<evidence type="ECO:0000256" key="13">
    <source>
        <dbReference type="ARBA" id="ARBA00049097"/>
    </source>
</evidence>
<comment type="function">
    <text evidence="2">Catalyzes the first step of the osmoprotectant glycine betaine synthesis.</text>
</comment>
<dbReference type="InterPro" id="IPR017941">
    <property type="entry name" value="Rieske_2Fe-2S"/>
</dbReference>
<dbReference type="EC" id="1.14.15.7" evidence="5"/>
<evidence type="ECO:0000256" key="7">
    <source>
        <dbReference type="ARBA" id="ARBA00022714"/>
    </source>
</evidence>
<reference evidence="16 17" key="1">
    <citation type="submission" date="2017-06" db="EMBL/GenBank/DDBJ databases">
        <title>Comparative genomic analysis of Ambrosia Fusariam Clade fungi.</title>
        <authorList>
            <person name="Stajich J.E."/>
            <person name="Carrillo J."/>
            <person name="Kijimoto T."/>
            <person name="Eskalen A."/>
            <person name="O'Donnell K."/>
            <person name="Kasson M."/>
        </authorList>
    </citation>
    <scope>NUCLEOTIDE SEQUENCE [LARGE SCALE GENOMIC DNA]</scope>
    <source>
        <strain evidence="16">UCR3666</strain>
    </source>
</reference>
<keyword evidence="10" id="KW-0408">Iron</keyword>
<protein>
    <recommendedName>
        <fullName evidence="6">Choline monooxygenase, chloroplastic</fullName>
        <ecNumber evidence="5">1.14.15.7</ecNumber>
    </recommendedName>
</protein>
<dbReference type="CDD" id="cd03469">
    <property type="entry name" value="Rieske_RO_Alpha_N"/>
    <property type="match status" value="1"/>
</dbReference>
<keyword evidence="12" id="KW-0520">NAD</keyword>
<dbReference type="GO" id="GO:0051537">
    <property type="term" value="F:2 iron, 2 sulfur cluster binding"/>
    <property type="evidence" value="ECO:0007669"/>
    <property type="project" value="UniProtKB-KW"/>
</dbReference>
<dbReference type="Gene3D" id="3.90.380.10">
    <property type="entry name" value="Naphthalene 1,2-dioxygenase Alpha Subunit, Chain A, domain 1"/>
    <property type="match status" value="1"/>
</dbReference>
<evidence type="ECO:0000256" key="8">
    <source>
        <dbReference type="ARBA" id="ARBA00022723"/>
    </source>
</evidence>
<dbReference type="CDD" id="cd00680">
    <property type="entry name" value="RHO_alpha_C"/>
    <property type="match status" value="1"/>
</dbReference>
<keyword evidence="7" id="KW-0001">2Fe-2S</keyword>
<keyword evidence="17" id="KW-1185">Reference proteome</keyword>
<dbReference type="PROSITE" id="PS00570">
    <property type="entry name" value="RING_HYDROXYL_ALPHA"/>
    <property type="match status" value="1"/>
</dbReference>
<dbReference type="InterPro" id="IPR036922">
    <property type="entry name" value="Rieske_2Fe-2S_sf"/>
</dbReference>
<evidence type="ECO:0000256" key="2">
    <source>
        <dbReference type="ARBA" id="ARBA00002149"/>
    </source>
</evidence>
<dbReference type="GO" id="GO:0019133">
    <property type="term" value="F:choline monooxygenase activity"/>
    <property type="evidence" value="ECO:0007669"/>
    <property type="project" value="UniProtKB-EC"/>
</dbReference>
<accession>A0A3M2RQK8</accession>
<organism evidence="16 17">
    <name type="scientific">Fusarium kuroshium</name>
    <dbReference type="NCBI Taxonomy" id="2010991"/>
    <lineage>
        <taxon>Eukaryota</taxon>
        <taxon>Fungi</taxon>
        <taxon>Dikarya</taxon>
        <taxon>Ascomycota</taxon>
        <taxon>Pezizomycotina</taxon>
        <taxon>Sordariomycetes</taxon>
        <taxon>Hypocreomycetidae</taxon>
        <taxon>Hypocreales</taxon>
        <taxon>Nectriaceae</taxon>
        <taxon>Fusarium</taxon>
        <taxon>Fusarium solani species complex</taxon>
    </lineage>
</organism>
<evidence type="ECO:0000256" key="14">
    <source>
        <dbReference type="SAM" id="MobiDB-lite"/>
    </source>
</evidence>
<keyword evidence="9" id="KW-0560">Oxidoreductase</keyword>
<dbReference type="EMBL" id="NKUJ01000363">
    <property type="protein sequence ID" value="RMJ07115.1"/>
    <property type="molecule type" value="Genomic_DNA"/>
</dbReference>
<evidence type="ECO:0000256" key="12">
    <source>
        <dbReference type="ARBA" id="ARBA00023027"/>
    </source>
</evidence>
<comment type="cofactor">
    <cofactor evidence="1">
        <name>Fe cation</name>
        <dbReference type="ChEBI" id="CHEBI:24875"/>
    </cofactor>
</comment>
<feature type="region of interest" description="Disordered" evidence="14">
    <location>
        <begin position="1"/>
        <end position="24"/>
    </location>
</feature>
<evidence type="ECO:0000259" key="15">
    <source>
        <dbReference type="PROSITE" id="PS51296"/>
    </source>
</evidence>
<dbReference type="GO" id="GO:0019285">
    <property type="term" value="P:glycine betaine biosynthetic process from choline"/>
    <property type="evidence" value="ECO:0007669"/>
    <property type="project" value="UniProtKB-UniPathway"/>
</dbReference>
<evidence type="ECO:0000313" key="17">
    <source>
        <dbReference type="Proteomes" id="UP000277212"/>
    </source>
</evidence>
<evidence type="ECO:0000256" key="5">
    <source>
        <dbReference type="ARBA" id="ARBA00012763"/>
    </source>
</evidence>
<dbReference type="AlphaFoldDB" id="A0A3M2RQK8"/>
<dbReference type="SUPFAM" id="SSF55961">
    <property type="entry name" value="Bet v1-like"/>
    <property type="match status" value="1"/>
</dbReference>
<feature type="domain" description="Rieske" evidence="15">
    <location>
        <begin position="48"/>
        <end position="135"/>
    </location>
</feature>
<dbReference type="Gene3D" id="2.102.10.10">
    <property type="entry name" value="Rieske [2Fe-2S] iron-sulphur domain"/>
    <property type="match status" value="1"/>
</dbReference>
<dbReference type="PRINTS" id="PR00090">
    <property type="entry name" value="RNGDIOXGNASE"/>
</dbReference>
<evidence type="ECO:0000256" key="11">
    <source>
        <dbReference type="ARBA" id="ARBA00023014"/>
    </source>
</evidence>
<evidence type="ECO:0000256" key="3">
    <source>
        <dbReference type="ARBA" id="ARBA00004866"/>
    </source>
</evidence>
<dbReference type="Pfam" id="PF00355">
    <property type="entry name" value="Rieske"/>
    <property type="match status" value="1"/>
</dbReference>
<comment type="similarity">
    <text evidence="4">Belongs to the choline monooxygenase family.</text>
</comment>
<keyword evidence="8" id="KW-0479">Metal-binding</keyword>
<evidence type="ECO:0000313" key="16">
    <source>
        <dbReference type="EMBL" id="RMJ07115.1"/>
    </source>
</evidence>
<proteinExistence type="inferred from homology"/>
<dbReference type="InterPro" id="IPR001663">
    <property type="entry name" value="Rng_hydr_dOase-A"/>
</dbReference>
<evidence type="ECO:0000256" key="6">
    <source>
        <dbReference type="ARBA" id="ARBA00014931"/>
    </source>
</evidence>
<evidence type="ECO:0000256" key="1">
    <source>
        <dbReference type="ARBA" id="ARBA00001962"/>
    </source>
</evidence>
<dbReference type="OrthoDB" id="426882at2759"/>
<dbReference type="PROSITE" id="PS51296">
    <property type="entry name" value="RIESKE"/>
    <property type="match status" value="1"/>
</dbReference>
<comment type="catalytic activity">
    <reaction evidence="13">
        <text>choline + 2 reduced [2Fe-2S]-[ferredoxin] + O2 + 2 H(+) = betaine aldehyde hydrate + 2 oxidized [2Fe-2S]-[ferredoxin] + H2O</text>
        <dbReference type="Rhea" id="RHEA:17769"/>
        <dbReference type="Rhea" id="RHEA-COMP:10000"/>
        <dbReference type="Rhea" id="RHEA-COMP:10001"/>
        <dbReference type="ChEBI" id="CHEBI:15354"/>
        <dbReference type="ChEBI" id="CHEBI:15377"/>
        <dbReference type="ChEBI" id="CHEBI:15378"/>
        <dbReference type="ChEBI" id="CHEBI:15379"/>
        <dbReference type="ChEBI" id="CHEBI:15870"/>
        <dbReference type="ChEBI" id="CHEBI:33737"/>
        <dbReference type="ChEBI" id="CHEBI:33738"/>
        <dbReference type="EC" id="1.14.15.7"/>
    </reaction>
</comment>
<dbReference type="Proteomes" id="UP000277212">
    <property type="component" value="Unassembled WGS sequence"/>
</dbReference>
<sequence>MFGFFGVKSTPQKDSSSSHDEPRALPASWYRSPAMYELERRAIFSRKWILLTHKLRFKKAGDYVSFTEAGFSFFLVMDREGQINAFHNVCRHRAFPIVTQGCGNAAILSCKYHGWSYGFKGNLAKAPRFETVPDFDKTKHNLLPVNLRIDAKGFIWINLEAGKPSIAWEEDFDGVDTQERLAPYDLMNDYHYDHTWTMEGDYNWKTLADNYNECYHCPTGHPGVNAISNLAAYRVETKGGHIQHFNQNKDDTDTTMQVASSFLFPNACFTVTPDFFYMMRCIPMSAGKTLMEYDVFRHNNTDDENFKRINEFFKQVLQEDKDLCNGTQKNLEGGIFINGQLHPEKEKGPIFFQETIRQVVMEHRAREEEAGHDIWPASPPPTTAMKTGKFEEEEAFCAKLDMGACDGASEQLSW</sequence>
<dbReference type="PANTHER" id="PTHR43756">
    <property type="entry name" value="CHOLINE MONOOXYGENASE, CHLOROPLASTIC"/>
    <property type="match status" value="1"/>
</dbReference>
<evidence type="ECO:0000256" key="10">
    <source>
        <dbReference type="ARBA" id="ARBA00023004"/>
    </source>
</evidence>
<gene>
    <name evidence="16" type="ORF">CDV36_013277</name>
</gene>
<dbReference type="SUPFAM" id="SSF50022">
    <property type="entry name" value="ISP domain"/>
    <property type="match status" value="1"/>
</dbReference>
<evidence type="ECO:0000256" key="4">
    <source>
        <dbReference type="ARBA" id="ARBA00010848"/>
    </source>
</evidence>
<dbReference type="STRING" id="2010991.A0A3M2RQK8"/>
<dbReference type="Pfam" id="PF00848">
    <property type="entry name" value="Ring_hydroxyl_A"/>
    <property type="match status" value="2"/>
</dbReference>
<dbReference type="InterPro" id="IPR015881">
    <property type="entry name" value="ARHD_Rieske_2Fe_2S"/>
</dbReference>
<name>A0A3M2RQK8_9HYPO</name>
<dbReference type="GO" id="GO:0005506">
    <property type="term" value="F:iron ion binding"/>
    <property type="evidence" value="ECO:0007669"/>
    <property type="project" value="InterPro"/>
</dbReference>
<dbReference type="InterPro" id="IPR015879">
    <property type="entry name" value="Ring_hydroxy_dOase_asu_C_dom"/>
</dbReference>
<comment type="caution">
    <text evidence="16">The sequence shown here is derived from an EMBL/GenBank/DDBJ whole genome shotgun (WGS) entry which is preliminary data.</text>
</comment>
<comment type="pathway">
    <text evidence="3">Amine and polyamine biosynthesis; betaine biosynthesis via choline pathway; betaine aldehyde from choline (monooxygenase route): step 1/1.</text>
</comment>